<dbReference type="InterPro" id="IPR002347">
    <property type="entry name" value="SDR_fam"/>
</dbReference>
<dbReference type="Gene3D" id="3.40.50.720">
    <property type="entry name" value="NAD(P)-binding Rossmann-like Domain"/>
    <property type="match status" value="1"/>
</dbReference>
<evidence type="ECO:0000313" key="2">
    <source>
        <dbReference type="EMBL" id="AFN84077.1"/>
    </source>
</evidence>
<dbReference type="SUPFAM" id="SSF51735">
    <property type="entry name" value="NAD(P)-binding Rossmann-fold domains"/>
    <property type="match status" value="1"/>
</dbReference>
<dbReference type="GO" id="GO:0047560">
    <property type="term" value="F:3-dehydrosphinganine reductase activity"/>
    <property type="evidence" value="ECO:0007669"/>
    <property type="project" value="TreeGrafter"/>
</dbReference>
<dbReference type="Proteomes" id="UP000010094">
    <property type="component" value="Chromosome XI"/>
</dbReference>
<dbReference type="PANTHER" id="PTHR43550">
    <property type="entry name" value="3-KETODIHYDROSPHINGOSINE REDUCTASE"/>
    <property type="match status" value="1"/>
</dbReference>
<dbReference type="GO" id="GO:0030148">
    <property type="term" value="P:sphingolipid biosynthetic process"/>
    <property type="evidence" value="ECO:0007669"/>
    <property type="project" value="TreeGrafter"/>
</dbReference>
<dbReference type="OrthoDB" id="10267115at2759"/>
<sequence length="301" mass="34268">MTAVLLLFGALIVIYFFLRHRARHQRHEISNKKILVVGGSSGLGLAFAQILKEAGNNVTITSRSVQSLELLRSKWGFETKVLDVNTMDSQKSADFDYIFCCAGISHPSYFADQSFELFKETMNTNYLGTVAVLKHYTAINKKPMRFIMIGSTLSLLTFPGFSSYSPSKAALLSLFYTLRDEMKELGVELYFYNTASIQTPGFEMENKTKPAYTKAIEGMISPSSARERAFSFLSGMKRRSVVASDAFTYLCQIRFECECLIDYLLFPVAVVAVFMSRIYVRWRFKAEKKMRGKEDVYIKHK</sequence>
<dbReference type="RefSeq" id="XP_009265574.1">
    <property type="nucleotide sequence ID" value="XM_009267299.1"/>
</dbReference>
<evidence type="ECO:0000313" key="3">
    <source>
        <dbReference type="Proteomes" id="UP000010094"/>
    </source>
</evidence>
<proteinExistence type="predicted"/>
<evidence type="ECO:0000256" key="1">
    <source>
        <dbReference type="SAM" id="Phobius"/>
    </source>
</evidence>
<dbReference type="InterPro" id="IPR036291">
    <property type="entry name" value="NAD(P)-bd_dom_sf"/>
</dbReference>
<dbReference type="AlphaFoldDB" id="I7AUB9"/>
<dbReference type="EMBL" id="CP003530">
    <property type="protein sequence ID" value="AFN84077.1"/>
    <property type="molecule type" value="Genomic_DNA"/>
</dbReference>
<feature type="transmembrane region" description="Helical" evidence="1">
    <location>
        <begin position="260"/>
        <end position="280"/>
    </location>
</feature>
<keyword evidence="1" id="KW-0472">Membrane</keyword>
<keyword evidence="1" id="KW-0812">Transmembrane</keyword>
<dbReference type="KEGG" id="ero:EROM_110950"/>
<keyword evidence="1" id="KW-1133">Transmembrane helix</keyword>
<dbReference type="PRINTS" id="PR00081">
    <property type="entry name" value="GDHRDH"/>
</dbReference>
<dbReference type="VEuPathDB" id="MicrosporidiaDB:EROM_110950"/>
<dbReference type="PANTHER" id="PTHR43550:SF3">
    <property type="entry name" value="3-KETODIHYDROSPHINGOSINE REDUCTASE"/>
    <property type="match status" value="1"/>
</dbReference>
<dbReference type="GeneID" id="20564694"/>
<protein>
    <submittedName>
        <fullName evidence="2">Short chain dehydrogenase</fullName>
    </submittedName>
</protein>
<reference evidence="2 3" key="1">
    <citation type="journal article" date="2012" name="Proc. Natl. Acad. Sci. U.S.A.">
        <title>Gain and loss of multiple functionally related, horizontally transferred genes in the reduced genomes of two microsporidian parasites.</title>
        <authorList>
            <person name="Pombert J.-F."/>
            <person name="Selman M."/>
            <person name="Burki F."/>
            <person name="Bardell F.T."/>
            <person name="Farinelli L."/>
            <person name="Solter L.F."/>
            <person name="Whitman D.W."/>
            <person name="Weiss L.M."/>
            <person name="Corradi N."/>
            <person name="Keeling P.J."/>
        </authorList>
    </citation>
    <scope>NUCLEOTIDE SEQUENCE [LARGE SCALE GENOMIC DNA]</scope>
    <source>
        <strain evidence="2 3">SJ-2008</strain>
    </source>
</reference>
<accession>I7AUB9</accession>
<dbReference type="Pfam" id="PF00106">
    <property type="entry name" value="adh_short"/>
    <property type="match status" value="1"/>
</dbReference>
<organism evidence="2 3">
    <name type="scientific">Encephalitozoon romaleae (strain SJ-2008)</name>
    <name type="common">Microsporidian parasite</name>
    <dbReference type="NCBI Taxonomy" id="1178016"/>
    <lineage>
        <taxon>Eukaryota</taxon>
        <taxon>Fungi</taxon>
        <taxon>Fungi incertae sedis</taxon>
        <taxon>Microsporidia</taxon>
        <taxon>Unikaryonidae</taxon>
        <taxon>Encephalitozoon</taxon>
    </lineage>
</organism>
<gene>
    <name evidence="2" type="ordered locus">EROM_110950</name>
</gene>
<dbReference type="HOGENOM" id="CLU_010194_3_0_1"/>
<dbReference type="GO" id="GO:0006666">
    <property type="term" value="P:3-keto-sphinganine metabolic process"/>
    <property type="evidence" value="ECO:0007669"/>
    <property type="project" value="TreeGrafter"/>
</dbReference>
<keyword evidence="3" id="KW-1185">Reference proteome</keyword>
<dbReference type="GO" id="GO:0005789">
    <property type="term" value="C:endoplasmic reticulum membrane"/>
    <property type="evidence" value="ECO:0007669"/>
    <property type="project" value="TreeGrafter"/>
</dbReference>
<name>I7AUB9_ENCRO</name>